<comment type="function">
    <text evidence="10">Mitochondrial membrane ATP synthase (F(1)F(0) ATP synthase or Complex V) produces ATP from ADP in the presence of a proton gradient across the membrane which is generated by electron transport complexes of the respiratory chain. F-type ATPases consist of two structural domains, F(1) - containing the extramembraneous catalytic core, and F(0) - containing the membrane proton channel, linked together by a central stalk and a peripheral stalk. During catalysis, ATP synthesis in the catalytic domain of F(1) is coupled via a rotary mechanism of the central stalk subunits to proton translocation.</text>
</comment>
<dbReference type="KEGG" id="aqu:100637050"/>
<comment type="similarity">
    <text evidence="2 10">Belongs to the ATPase d subunit family.</text>
</comment>
<dbReference type="GO" id="GO:0015078">
    <property type="term" value="F:proton transmembrane transporter activity"/>
    <property type="evidence" value="ECO:0007669"/>
    <property type="project" value="InterPro"/>
</dbReference>
<dbReference type="Proteomes" id="UP000007879">
    <property type="component" value="Unassembled WGS sequence"/>
</dbReference>
<evidence type="ECO:0000313" key="13">
    <source>
        <dbReference type="Proteomes" id="UP000007879"/>
    </source>
</evidence>
<gene>
    <name evidence="12" type="primary">100637050</name>
</gene>
<dbReference type="SUPFAM" id="SSF161065">
    <property type="entry name" value="ATP synthase D chain-like"/>
    <property type="match status" value="1"/>
</dbReference>
<reference evidence="13" key="1">
    <citation type="journal article" date="2010" name="Nature">
        <title>The Amphimedon queenslandica genome and the evolution of animal complexity.</title>
        <authorList>
            <person name="Srivastava M."/>
            <person name="Simakov O."/>
            <person name="Chapman J."/>
            <person name="Fahey B."/>
            <person name="Gauthier M.E."/>
            <person name="Mitros T."/>
            <person name="Richards G.S."/>
            <person name="Conaco C."/>
            <person name="Dacre M."/>
            <person name="Hellsten U."/>
            <person name="Larroux C."/>
            <person name="Putnam N.H."/>
            <person name="Stanke M."/>
            <person name="Adamska M."/>
            <person name="Darling A."/>
            <person name="Degnan S.M."/>
            <person name="Oakley T.H."/>
            <person name="Plachetzki D.C."/>
            <person name="Zhai Y."/>
            <person name="Adamski M."/>
            <person name="Calcino A."/>
            <person name="Cummins S.F."/>
            <person name="Goodstein D.M."/>
            <person name="Harris C."/>
            <person name="Jackson D.J."/>
            <person name="Leys S.P."/>
            <person name="Shu S."/>
            <person name="Woodcroft B.J."/>
            <person name="Vervoort M."/>
            <person name="Kosik K.S."/>
            <person name="Manning G."/>
            <person name="Degnan B.M."/>
            <person name="Rokhsar D.S."/>
        </authorList>
    </citation>
    <scope>NUCLEOTIDE SEQUENCE [LARGE SCALE GENOMIC DNA]</scope>
</reference>
<evidence type="ECO:0000256" key="1">
    <source>
        <dbReference type="ARBA" id="ARBA00004273"/>
    </source>
</evidence>
<dbReference type="GO" id="GO:0005743">
    <property type="term" value="C:mitochondrial inner membrane"/>
    <property type="evidence" value="ECO:0007669"/>
    <property type="project" value="UniProtKB-SubCell"/>
</dbReference>
<feature type="coiled-coil region" evidence="11">
    <location>
        <begin position="87"/>
        <end position="125"/>
    </location>
</feature>
<keyword evidence="3 10" id="KW-0813">Transport</keyword>
<evidence type="ECO:0000256" key="5">
    <source>
        <dbReference type="ARBA" id="ARBA00022781"/>
    </source>
</evidence>
<dbReference type="InterPro" id="IPR036228">
    <property type="entry name" value="ATP_synth_F0_dsu_sf_mt"/>
</dbReference>
<dbReference type="AlphaFoldDB" id="A0A1X7U077"/>
<dbReference type="GO" id="GO:0015986">
    <property type="term" value="P:proton motive force-driven ATP synthesis"/>
    <property type="evidence" value="ECO:0007669"/>
    <property type="project" value="UniProtKB-UniRule"/>
</dbReference>
<evidence type="ECO:0000256" key="6">
    <source>
        <dbReference type="ARBA" id="ARBA00022792"/>
    </source>
</evidence>
<dbReference type="OrthoDB" id="35799at2759"/>
<proteinExistence type="inferred from homology"/>
<keyword evidence="9 10" id="KW-0472">Membrane</keyword>
<keyword evidence="11" id="KW-0175">Coiled coil</keyword>
<evidence type="ECO:0000256" key="2">
    <source>
        <dbReference type="ARBA" id="ARBA00006842"/>
    </source>
</evidence>
<dbReference type="PIRSF" id="PIRSF005514">
    <property type="entry name" value="ATPase_F0_D_mt"/>
    <property type="match status" value="1"/>
</dbReference>
<evidence type="ECO:0000256" key="4">
    <source>
        <dbReference type="ARBA" id="ARBA00022547"/>
    </source>
</evidence>
<evidence type="ECO:0000256" key="8">
    <source>
        <dbReference type="ARBA" id="ARBA00023128"/>
    </source>
</evidence>
<protein>
    <recommendedName>
        <fullName evidence="10">ATP synthase subunit d, mitochondrial</fullName>
    </recommendedName>
</protein>
<keyword evidence="7 10" id="KW-0406">Ion transport</keyword>
<evidence type="ECO:0000256" key="3">
    <source>
        <dbReference type="ARBA" id="ARBA00022448"/>
    </source>
</evidence>
<comment type="subcellular location">
    <subcellularLocation>
        <location evidence="1 10">Mitochondrion inner membrane</location>
    </subcellularLocation>
</comment>
<evidence type="ECO:0000313" key="12">
    <source>
        <dbReference type="EnsemblMetazoa" id="Aqu2.1.21084_001"/>
    </source>
</evidence>
<evidence type="ECO:0000256" key="9">
    <source>
        <dbReference type="ARBA" id="ARBA00023136"/>
    </source>
</evidence>
<dbReference type="InterPro" id="IPR008689">
    <property type="entry name" value="ATP_synth_F0_dsu_mt"/>
</dbReference>
<keyword evidence="6 10" id="KW-0999">Mitochondrion inner membrane</keyword>
<keyword evidence="4" id="KW-0138">CF(0)</keyword>
<keyword evidence="13" id="KW-1185">Reference proteome</keyword>
<organism evidence="12">
    <name type="scientific">Amphimedon queenslandica</name>
    <name type="common">Sponge</name>
    <dbReference type="NCBI Taxonomy" id="400682"/>
    <lineage>
        <taxon>Eukaryota</taxon>
        <taxon>Metazoa</taxon>
        <taxon>Porifera</taxon>
        <taxon>Demospongiae</taxon>
        <taxon>Heteroscleromorpha</taxon>
        <taxon>Haplosclerida</taxon>
        <taxon>Niphatidae</taxon>
        <taxon>Amphimedon</taxon>
    </lineage>
</organism>
<dbReference type="PANTHER" id="PTHR12700">
    <property type="entry name" value="ATP SYNTHASE SUBUNIT D, MITOCHONDRIAL"/>
    <property type="match status" value="1"/>
</dbReference>
<evidence type="ECO:0000256" key="10">
    <source>
        <dbReference type="PIRNR" id="PIRNR005514"/>
    </source>
</evidence>
<dbReference type="Pfam" id="PF05873">
    <property type="entry name" value="Mt_ATP-synt_D"/>
    <property type="match status" value="1"/>
</dbReference>
<dbReference type="GO" id="GO:0045259">
    <property type="term" value="C:proton-transporting ATP synthase complex"/>
    <property type="evidence" value="ECO:0007669"/>
    <property type="project" value="UniProtKB-KW"/>
</dbReference>
<evidence type="ECO:0000256" key="7">
    <source>
        <dbReference type="ARBA" id="ARBA00023065"/>
    </source>
</evidence>
<evidence type="ECO:0000256" key="11">
    <source>
        <dbReference type="SAM" id="Coils"/>
    </source>
</evidence>
<dbReference type="OMA" id="VSKGRWA"/>
<dbReference type="FunCoup" id="A0A1X7U077">
    <property type="interactions" value="667"/>
</dbReference>
<sequence length="161" mass="18693">MAGRKIGQKVVDWAKITDVVSAETKVPILALKGRFEARQARLNSYPDHLQPIDWSHYKDAIKKPGLVDDFQKQYSALKVPYPPDTFSEELTKKLERIEKRSLEAIKNAKETSEQLTKELEAIKAQKPLEEMTVDEYLADKPELKKKIDEDTYNYNWYLPKP</sequence>
<dbReference type="STRING" id="400682.A0A1X7U077"/>
<accession>A0A1X7U077</accession>
<dbReference type="EnsemblMetazoa" id="XM_003389277.3">
    <property type="protein sequence ID" value="XP_003389325.1"/>
    <property type="gene ID" value="LOC100637050"/>
</dbReference>
<dbReference type="Gene3D" id="6.10.280.70">
    <property type="match status" value="1"/>
</dbReference>
<dbReference type="InParanoid" id="A0A1X7U077"/>
<dbReference type="eggNOG" id="KOG3366">
    <property type="taxonomic scope" value="Eukaryota"/>
</dbReference>
<keyword evidence="5 10" id="KW-0375">Hydrogen ion transport</keyword>
<dbReference type="SMR" id="A0A1X7U077"/>
<name>A0A1X7U077_AMPQE</name>
<keyword evidence="8 10" id="KW-0496">Mitochondrion</keyword>
<dbReference type="EnsemblMetazoa" id="Aqu2.1.21084_001">
    <property type="protein sequence ID" value="Aqu2.1.21084_001"/>
    <property type="gene ID" value="Aqu2.1.21084"/>
</dbReference>
<reference evidence="12" key="2">
    <citation type="submission" date="2017-05" db="UniProtKB">
        <authorList>
            <consortium name="EnsemblMetazoa"/>
        </authorList>
    </citation>
    <scope>IDENTIFICATION</scope>
</reference>